<name>C6RHT7_9BACT</name>
<comment type="caution">
    <text evidence="1">The sequence shown here is derived from an EMBL/GenBank/DDBJ whole genome shotgun (WGS) entry which is preliminary data.</text>
</comment>
<evidence type="ECO:0000313" key="2">
    <source>
        <dbReference type="Proteomes" id="UP000003107"/>
    </source>
</evidence>
<reference evidence="1 2" key="1">
    <citation type="submission" date="2009-07" db="EMBL/GenBank/DDBJ databases">
        <authorList>
            <person name="Madupu R."/>
            <person name="Sebastian Y."/>
            <person name="Durkin A.S."/>
            <person name="Torralba M."/>
            <person name="Methe B."/>
            <person name="Sutton G.G."/>
            <person name="Strausberg R.L."/>
            <person name="Nelson K.E."/>
        </authorList>
    </citation>
    <scope>NUCLEOTIDE SEQUENCE [LARGE SCALE GENOMIC DNA]</scope>
    <source>
        <strain evidence="1 2">RM3277</strain>
    </source>
</reference>
<gene>
    <name evidence="1" type="ORF">CAMSH0001_1040</name>
</gene>
<dbReference type="AlphaFoldDB" id="C6RHT7"/>
<sequence>MRRKNLAKIRHVVYQAKFLLAPLKTLARQAAKFRLFAA</sequence>
<organism evidence="1 2">
    <name type="scientific">Campylobacter showae RM3277</name>
    <dbReference type="NCBI Taxonomy" id="553219"/>
    <lineage>
        <taxon>Bacteria</taxon>
        <taxon>Pseudomonadati</taxon>
        <taxon>Campylobacterota</taxon>
        <taxon>Epsilonproteobacteria</taxon>
        <taxon>Campylobacterales</taxon>
        <taxon>Campylobacteraceae</taxon>
        <taxon>Campylobacter</taxon>
    </lineage>
</organism>
<accession>C6RHT7</accession>
<keyword evidence="2" id="KW-1185">Reference proteome</keyword>
<protein>
    <submittedName>
        <fullName evidence="1">Uncharacterized protein</fullName>
    </submittedName>
</protein>
<evidence type="ECO:0000313" key="1">
    <source>
        <dbReference type="EMBL" id="EET78967.1"/>
    </source>
</evidence>
<dbReference type="STRING" id="553219.CAMSH0001_1040"/>
<dbReference type="EMBL" id="ACVQ01000028">
    <property type="protein sequence ID" value="EET78967.1"/>
    <property type="molecule type" value="Genomic_DNA"/>
</dbReference>
<dbReference type="Proteomes" id="UP000003107">
    <property type="component" value="Unassembled WGS sequence"/>
</dbReference>
<proteinExistence type="predicted"/>